<gene>
    <name evidence="2" type="ORF">WJ35_04950</name>
</gene>
<dbReference type="Proteomes" id="UP000243680">
    <property type="component" value="Chromosome 1"/>
</dbReference>
<protein>
    <submittedName>
        <fullName evidence="2">Peptidase</fullName>
    </submittedName>
</protein>
<evidence type="ECO:0000256" key="1">
    <source>
        <dbReference type="SAM" id="MobiDB-lite"/>
    </source>
</evidence>
<evidence type="ECO:0000313" key="2">
    <source>
        <dbReference type="EMBL" id="AOJ74479.1"/>
    </source>
</evidence>
<evidence type="ECO:0000313" key="3">
    <source>
        <dbReference type="Proteomes" id="UP000243680"/>
    </source>
</evidence>
<reference evidence="2 3" key="1">
    <citation type="submission" date="2015-12" db="EMBL/GenBank/DDBJ databases">
        <title>Diversity of Burkholderia near neighbor genomes.</title>
        <authorList>
            <person name="Sahl J."/>
            <person name="Wagner D."/>
            <person name="Keim P."/>
        </authorList>
    </citation>
    <scope>NUCLEOTIDE SEQUENCE [LARGE SCALE GENOMIC DNA]</scope>
    <source>
        <strain evidence="2 3">MSMB0783</strain>
    </source>
</reference>
<dbReference type="RefSeq" id="WP_069238834.1">
    <property type="nucleotide sequence ID" value="NZ_CP013420.1"/>
</dbReference>
<proteinExistence type="predicted"/>
<organism evidence="2 3">
    <name type="scientific">Burkholderia ubonensis</name>
    <dbReference type="NCBI Taxonomy" id="101571"/>
    <lineage>
        <taxon>Bacteria</taxon>
        <taxon>Pseudomonadati</taxon>
        <taxon>Pseudomonadota</taxon>
        <taxon>Betaproteobacteria</taxon>
        <taxon>Burkholderiales</taxon>
        <taxon>Burkholderiaceae</taxon>
        <taxon>Burkholderia</taxon>
        <taxon>Burkholderia cepacia complex</taxon>
    </lineage>
</organism>
<accession>A0A1B4LBE3</accession>
<name>A0A1B4LBE3_9BURK</name>
<dbReference type="AlphaFoldDB" id="A0A1B4LBE3"/>
<feature type="region of interest" description="Disordered" evidence="1">
    <location>
        <begin position="1"/>
        <end position="30"/>
    </location>
</feature>
<dbReference type="EMBL" id="CP013420">
    <property type="protein sequence ID" value="AOJ74479.1"/>
    <property type="molecule type" value="Genomic_DNA"/>
</dbReference>
<sequence length="130" mass="14038">MPFRPGAIRSPSGSERSAPESSRIELDPRRDRHARAALEAYADSVAAEMPWLAESLDEQLRDAARGDHTGATYCGATIERVFELAHAWAAGQPDYASTAWERVRAQLQRMLQEPAPGAPAALAAHMAGAD</sequence>